<proteinExistence type="predicted"/>
<reference evidence="3" key="2">
    <citation type="submission" date="2019-02" db="EMBL/GenBank/DDBJ databases">
        <title>Opniocepnalus argus Var Kimnra genome.</title>
        <authorList>
            <person name="Zhou C."/>
            <person name="Xiao S."/>
        </authorList>
    </citation>
    <scope>NUCLEOTIDE SEQUENCE [LARGE SCALE GENOMIC DNA]</scope>
</reference>
<feature type="compositionally biased region" description="Polar residues" evidence="1">
    <location>
        <begin position="15"/>
        <end position="33"/>
    </location>
</feature>
<evidence type="ECO:0000256" key="1">
    <source>
        <dbReference type="SAM" id="MobiDB-lite"/>
    </source>
</evidence>
<dbReference type="Proteomes" id="UP000503349">
    <property type="component" value="Chromosome 2"/>
</dbReference>
<organism evidence="2 3">
    <name type="scientific">Channa argus</name>
    <name type="common">Northern snakehead</name>
    <name type="synonym">Ophicephalus argus</name>
    <dbReference type="NCBI Taxonomy" id="215402"/>
    <lineage>
        <taxon>Eukaryota</taxon>
        <taxon>Metazoa</taxon>
        <taxon>Chordata</taxon>
        <taxon>Craniata</taxon>
        <taxon>Vertebrata</taxon>
        <taxon>Euteleostomi</taxon>
        <taxon>Actinopterygii</taxon>
        <taxon>Neopterygii</taxon>
        <taxon>Teleostei</taxon>
        <taxon>Neoteleostei</taxon>
        <taxon>Acanthomorphata</taxon>
        <taxon>Anabantaria</taxon>
        <taxon>Anabantiformes</taxon>
        <taxon>Channoidei</taxon>
        <taxon>Channidae</taxon>
        <taxon>Channa</taxon>
    </lineage>
</organism>
<gene>
    <name evidence="2" type="ORF">EXN66_Car002511</name>
</gene>
<protein>
    <submittedName>
        <fullName evidence="2">Uncharacterized protein</fullName>
    </submittedName>
</protein>
<evidence type="ECO:0000313" key="3">
    <source>
        <dbReference type="Proteomes" id="UP000503349"/>
    </source>
</evidence>
<accession>A0A6G1P9F4</accession>
<dbReference type="AlphaFoldDB" id="A0A6G1P9F4"/>
<dbReference type="EMBL" id="CM015713">
    <property type="protein sequence ID" value="KAF3686839.1"/>
    <property type="molecule type" value="Genomic_DNA"/>
</dbReference>
<sequence length="125" mass="13240">MQRKCSASHHAESFAGSQQAATSVSTGSDPHSATMVKQSGAVVIVHLYPAAPLRPELGDVIFINGPWALKCDGPKPLLVKPIDPHSHTATPKTKPLAYPLSLSESETKINSLPSLFPSSVSAMWV</sequence>
<evidence type="ECO:0000313" key="2">
    <source>
        <dbReference type="EMBL" id="KAF3686839.1"/>
    </source>
</evidence>
<keyword evidence="3" id="KW-1185">Reference proteome</keyword>
<name>A0A6G1P9F4_CHAAH</name>
<reference evidence="2 3" key="1">
    <citation type="submission" date="2019-02" db="EMBL/GenBank/DDBJ databases">
        <title>Opniocepnalus argus genome.</title>
        <authorList>
            <person name="Zhou C."/>
            <person name="Xiao S."/>
        </authorList>
    </citation>
    <scope>NUCLEOTIDE SEQUENCE [LARGE SCALE GENOMIC DNA]</scope>
    <source>
        <strain evidence="2">OARG1902GOOAL</strain>
        <tissue evidence="2">Muscle</tissue>
    </source>
</reference>
<feature type="region of interest" description="Disordered" evidence="1">
    <location>
        <begin position="1"/>
        <end position="33"/>
    </location>
</feature>